<keyword evidence="4" id="KW-1185">Reference proteome</keyword>
<dbReference type="InterPro" id="IPR012422">
    <property type="entry name" value="Cyt_c_oxidase_su4_bac-aa3"/>
</dbReference>
<proteinExistence type="predicted"/>
<dbReference type="Gene3D" id="1.20.5.160">
    <property type="entry name" value="Bacterial aa3 type cytochrome c oxidase subunit IV"/>
    <property type="match status" value="1"/>
</dbReference>
<organism evidence="3 4">
    <name type="scientific">Roseomonas nitratireducens</name>
    <dbReference type="NCBI Taxonomy" id="2820810"/>
    <lineage>
        <taxon>Bacteria</taxon>
        <taxon>Pseudomonadati</taxon>
        <taxon>Pseudomonadota</taxon>
        <taxon>Alphaproteobacteria</taxon>
        <taxon>Acetobacterales</taxon>
        <taxon>Roseomonadaceae</taxon>
        <taxon>Roseomonas</taxon>
    </lineage>
</organism>
<dbReference type="Pfam" id="PF07835">
    <property type="entry name" value="COX4_pro_2"/>
    <property type="match status" value="1"/>
</dbReference>
<gene>
    <name evidence="3" type="ORF">J5Y09_14535</name>
</gene>
<evidence type="ECO:0000256" key="1">
    <source>
        <dbReference type="SAM" id="Phobius"/>
    </source>
</evidence>
<protein>
    <submittedName>
        <fullName evidence="3">Aa3-type cytochrome c oxidase subunit IV</fullName>
    </submittedName>
</protein>
<dbReference type="RefSeq" id="WP_209352522.1">
    <property type="nucleotide sequence ID" value="NZ_JAGIYZ010000013.1"/>
</dbReference>
<evidence type="ECO:0000313" key="3">
    <source>
        <dbReference type="EMBL" id="MBP0465139.1"/>
    </source>
</evidence>
<dbReference type="InterPro" id="IPR036596">
    <property type="entry name" value="Cyt-C_aa3_sf"/>
</dbReference>
<keyword evidence="1" id="KW-1133">Transmembrane helix</keyword>
<feature type="transmembrane region" description="Helical" evidence="1">
    <location>
        <begin position="28"/>
        <end position="50"/>
    </location>
</feature>
<dbReference type="EMBL" id="JAGIYZ010000013">
    <property type="protein sequence ID" value="MBP0465139.1"/>
    <property type="molecule type" value="Genomic_DNA"/>
</dbReference>
<sequence length="51" mass="5752">MAEQQSYEFVEVKAADIMAERQALWDGFTRFVTIGTGATIVVLVLIYLLWG</sequence>
<comment type="caution">
    <text evidence="3">The sequence shown here is derived from an EMBL/GenBank/DDBJ whole genome shotgun (WGS) entry which is preliminary data.</text>
</comment>
<dbReference type="Proteomes" id="UP000680815">
    <property type="component" value="Unassembled WGS sequence"/>
</dbReference>
<name>A0ABS4AUV2_9PROT</name>
<keyword evidence="1" id="KW-0472">Membrane</keyword>
<evidence type="ECO:0000259" key="2">
    <source>
        <dbReference type="Pfam" id="PF07835"/>
    </source>
</evidence>
<evidence type="ECO:0000313" key="4">
    <source>
        <dbReference type="Proteomes" id="UP000680815"/>
    </source>
</evidence>
<accession>A0ABS4AUV2</accession>
<keyword evidence="1" id="KW-0812">Transmembrane</keyword>
<feature type="domain" description="Cytochrome c oxidase subunit IV bacterial aa3 type" evidence="2">
    <location>
        <begin position="19"/>
        <end position="48"/>
    </location>
</feature>
<reference evidence="3 4" key="1">
    <citation type="submission" date="2021-03" db="EMBL/GenBank/DDBJ databases">
        <authorList>
            <person name="So Y."/>
        </authorList>
    </citation>
    <scope>NUCLEOTIDE SEQUENCE [LARGE SCALE GENOMIC DNA]</scope>
    <source>
        <strain evidence="3 4">PWR1</strain>
    </source>
</reference>